<keyword evidence="3" id="KW-1185">Reference proteome</keyword>
<evidence type="ECO:0000313" key="2">
    <source>
        <dbReference type="EMBL" id="GBM47715.1"/>
    </source>
</evidence>
<proteinExistence type="predicted"/>
<accession>A0A4Y2G4S7</accession>
<gene>
    <name evidence="2" type="ORF">AVEN_59563_1</name>
</gene>
<reference evidence="2 3" key="1">
    <citation type="journal article" date="2019" name="Sci. Rep.">
        <title>Orb-weaving spider Araneus ventricosus genome elucidates the spidroin gene catalogue.</title>
        <authorList>
            <person name="Kono N."/>
            <person name="Nakamura H."/>
            <person name="Ohtoshi R."/>
            <person name="Moran D.A.P."/>
            <person name="Shinohara A."/>
            <person name="Yoshida Y."/>
            <person name="Fujiwara M."/>
            <person name="Mori M."/>
            <person name="Tomita M."/>
            <person name="Arakawa K."/>
        </authorList>
    </citation>
    <scope>NUCLEOTIDE SEQUENCE [LARGE SCALE GENOMIC DNA]</scope>
</reference>
<evidence type="ECO:0000313" key="3">
    <source>
        <dbReference type="Proteomes" id="UP000499080"/>
    </source>
</evidence>
<protein>
    <submittedName>
        <fullName evidence="2">Uncharacterized protein</fullName>
    </submittedName>
</protein>
<dbReference type="OrthoDB" id="6437361at2759"/>
<sequence>MREKDPLRYSNLIENLSHFSGEILLSEIVDTCEELASSVKSLSYISSNSLSSSPTSAKKPKLITSTPSSAPKSNLANSDKVLQSEPKVKLRTLHSSSSTITHSPVLEIDLSQSDHHNPPTMATSFPDAEISTQNFLSDTSDIEGAIKEMSPIPMQELEDEEDLEVLYSRLKDKQDVPPSQRVPTEVFSHSAADPGSLHDQVDKIRGFLSSTTPNVGKALLLLDQLQADILATELINIKPQPQRENRQTKNQVPSCTSQVSIPPPPSSPVEPSLNLTILLFPNSSSSKNLTELLNEELLPKDFNNTNIKSIKDNGLAISFKSTNDMVNLQSKIDANENLKPLIKSKRPAKCLPSLTL</sequence>
<dbReference type="Proteomes" id="UP000499080">
    <property type="component" value="Unassembled WGS sequence"/>
</dbReference>
<comment type="caution">
    <text evidence="2">The sequence shown here is derived from an EMBL/GenBank/DDBJ whole genome shotgun (WGS) entry which is preliminary data.</text>
</comment>
<organism evidence="2 3">
    <name type="scientific">Araneus ventricosus</name>
    <name type="common">Orbweaver spider</name>
    <name type="synonym">Epeira ventricosa</name>
    <dbReference type="NCBI Taxonomy" id="182803"/>
    <lineage>
        <taxon>Eukaryota</taxon>
        <taxon>Metazoa</taxon>
        <taxon>Ecdysozoa</taxon>
        <taxon>Arthropoda</taxon>
        <taxon>Chelicerata</taxon>
        <taxon>Arachnida</taxon>
        <taxon>Araneae</taxon>
        <taxon>Araneomorphae</taxon>
        <taxon>Entelegynae</taxon>
        <taxon>Araneoidea</taxon>
        <taxon>Araneidae</taxon>
        <taxon>Araneus</taxon>
    </lineage>
</organism>
<evidence type="ECO:0000256" key="1">
    <source>
        <dbReference type="SAM" id="MobiDB-lite"/>
    </source>
</evidence>
<dbReference type="EMBL" id="BGPR01001191">
    <property type="protein sequence ID" value="GBM47715.1"/>
    <property type="molecule type" value="Genomic_DNA"/>
</dbReference>
<dbReference type="AlphaFoldDB" id="A0A4Y2G4S7"/>
<feature type="compositionally biased region" description="Low complexity" evidence="1">
    <location>
        <begin position="46"/>
        <end position="57"/>
    </location>
</feature>
<feature type="compositionally biased region" description="Polar residues" evidence="1">
    <location>
        <begin position="63"/>
        <end position="81"/>
    </location>
</feature>
<feature type="region of interest" description="Disordered" evidence="1">
    <location>
        <begin position="46"/>
        <end position="83"/>
    </location>
</feature>
<name>A0A4Y2G4S7_ARAVE</name>
<feature type="region of interest" description="Disordered" evidence="1">
    <location>
        <begin position="241"/>
        <end position="267"/>
    </location>
</feature>